<dbReference type="InterPro" id="IPR023353">
    <property type="entry name" value="LemA-like_dom_sf"/>
</dbReference>
<dbReference type="Gene3D" id="1.20.1440.20">
    <property type="entry name" value="LemA-like domain"/>
    <property type="match status" value="1"/>
</dbReference>
<keyword evidence="6" id="KW-0175">Coiled coil</keyword>
<evidence type="ECO:0000256" key="6">
    <source>
        <dbReference type="SAM" id="Coils"/>
    </source>
</evidence>
<name>A0ABY4CD87_9BACT</name>
<comment type="subcellular location">
    <subcellularLocation>
        <location evidence="1">Membrane</location>
        <topology evidence="1">Single-pass membrane protein</topology>
    </subcellularLocation>
</comment>
<keyword evidence="5" id="KW-0472">Membrane</keyword>
<gene>
    <name evidence="8" type="ORF">MNR06_06920</name>
</gene>
<dbReference type="PANTHER" id="PTHR34478:SF2">
    <property type="entry name" value="MEMBRANE PROTEIN"/>
    <property type="match status" value="1"/>
</dbReference>
<comment type="similarity">
    <text evidence="2">Belongs to the LemA family.</text>
</comment>
<dbReference type="EMBL" id="CP093442">
    <property type="protein sequence ID" value="UOF02679.1"/>
    <property type="molecule type" value="Genomic_DNA"/>
</dbReference>
<evidence type="ECO:0000256" key="7">
    <source>
        <dbReference type="SAM" id="SignalP"/>
    </source>
</evidence>
<proteinExistence type="inferred from homology"/>
<dbReference type="Proteomes" id="UP000830116">
    <property type="component" value="Chromosome"/>
</dbReference>
<evidence type="ECO:0000313" key="8">
    <source>
        <dbReference type="EMBL" id="UOF02679.1"/>
    </source>
</evidence>
<dbReference type="PROSITE" id="PS51257">
    <property type="entry name" value="PROKAR_LIPOPROTEIN"/>
    <property type="match status" value="1"/>
</dbReference>
<evidence type="ECO:0000256" key="1">
    <source>
        <dbReference type="ARBA" id="ARBA00004167"/>
    </source>
</evidence>
<dbReference type="InterPro" id="IPR007156">
    <property type="entry name" value="MamQ_LemA"/>
</dbReference>
<sequence length="195" mass="21905">MKKIVLLFLVLAPFMVGCGIQSLPQNKNATEAALAEVNNQYKRRADLIPNLVNVVKGYAKHEESTLTAVIEARAKATSMQIDPSKVTPEQLAKFQQAQSGVSQALGRLMVVAEQYPNLKADQNFRDLQAQLEGTENRITIARQRYIESINNFNNLVTVPPTSWTNSLVYHFEKMPQWDMTAEEKATAEKPPEVKF</sequence>
<keyword evidence="4" id="KW-1133">Transmembrane helix</keyword>
<dbReference type="SUPFAM" id="SSF140478">
    <property type="entry name" value="LemA-like"/>
    <property type="match status" value="1"/>
</dbReference>
<evidence type="ECO:0000256" key="2">
    <source>
        <dbReference type="ARBA" id="ARBA00008854"/>
    </source>
</evidence>
<keyword evidence="7" id="KW-0732">Signal</keyword>
<reference evidence="8" key="1">
    <citation type="submission" date="2022-03" db="EMBL/GenBank/DDBJ databases">
        <title>Genome Identification and Characterization of new species Bdellovibrio reynosense LBG001 sp. nov. from a Mexico soil sample.</title>
        <authorList>
            <person name="Camilli A."/>
            <person name="Ajao Y."/>
            <person name="Guo X."/>
        </authorList>
    </citation>
    <scope>NUCLEOTIDE SEQUENCE</scope>
    <source>
        <strain evidence="8">LBG001</strain>
    </source>
</reference>
<keyword evidence="3" id="KW-0812">Transmembrane</keyword>
<dbReference type="Pfam" id="PF04011">
    <property type="entry name" value="LemA"/>
    <property type="match status" value="1"/>
</dbReference>
<accession>A0ABY4CD87</accession>
<feature type="chain" id="PRO_5047508410" evidence="7">
    <location>
        <begin position="19"/>
        <end position="195"/>
    </location>
</feature>
<evidence type="ECO:0000256" key="4">
    <source>
        <dbReference type="ARBA" id="ARBA00022989"/>
    </source>
</evidence>
<evidence type="ECO:0000313" key="9">
    <source>
        <dbReference type="Proteomes" id="UP000830116"/>
    </source>
</evidence>
<feature type="coiled-coil region" evidence="6">
    <location>
        <begin position="117"/>
        <end position="144"/>
    </location>
</feature>
<keyword evidence="9" id="KW-1185">Reference proteome</keyword>
<feature type="signal peptide" evidence="7">
    <location>
        <begin position="1"/>
        <end position="18"/>
    </location>
</feature>
<dbReference type="PANTHER" id="PTHR34478">
    <property type="entry name" value="PROTEIN LEMA"/>
    <property type="match status" value="1"/>
</dbReference>
<organism evidence="8 9">
    <name type="scientific">Bdellovibrio reynosensis</name>
    <dbReference type="NCBI Taxonomy" id="2835041"/>
    <lineage>
        <taxon>Bacteria</taxon>
        <taxon>Pseudomonadati</taxon>
        <taxon>Bdellovibrionota</taxon>
        <taxon>Bdellovibrionia</taxon>
        <taxon>Bdellovibrionales</taxon>
        <taxon>Pseudobdellovibrionaceae</taxon>
        <taxon>Bdellovibrio</taxon>
    </lineage>
</organism>
<protein>
    <submittedName>
        <fullName evidence="8">LemA family protein</fullName>
    </submittedName>
</protein>
<evidence type="ECO:0000256" key="3">
    <source>
        <dbReference type="ARBA" id="ARBA00022692"/>
    </source>
</evidence>
<evidence type="ECO:0000256" key="5">
    <source>
        <dbReference type="ARBA" id="ARBA00023136"/>
    </source>
</evidence>